<dbReference type="EMBL" id="BPLQ01007949">
    <property type="protein sequence ID" value="GIY33528.1"/>
    <property type="molecule type" value="Genomic_DNA"/>
</dbReference>
<proteinExistence type="predicted"/>
<keyword evidence="2" id="KW-1185">Reference proteome</keyword>
<evidence type="ECO:0000313" key="2">
    <source>
        <dbReference type="Proteomes" id="UP001054837"/>
    </source>
</evidence>
<evidence type="ECO:0000313" key="1">
    <source>
        <dbReference type="EMBL" id="GIY33528.1"/>
    </source>
</evidence>
<name>A0AAV4SPH3_9ARAC</name>
<accession>A0AAV4SPH3</accession>
<reference evidence="1 2" key="1">
    <citation type="submission" date="2021-06" db="EMBL/GenBank/DDBJ databases">
        <title>Caerostris darwini draft genome.</title>
        <authorList>
            <person name="Kono N."/>
            <person name="Arakawa K."/>
        </authorList>
    </citation>
    <scope>NUCLEOTIDE SEQUENCE [LARGE SCALE GENOMIC DNA]</scope>
</reference>
<protein>
    <submittedName>
        <fullName evidence="1">Uncharacterized protein</fullName>
    </submittedName>
</protein>
<sequence>MRDRSRPERSTELYGALFYPHVLSFLRVVARCFVVPRICPSLPHFQKEPNLQTQEIPLLYSPSQKKSAKVGPKPHPTLIQGEVSTVEKTFYAHPPTPYIWR</sequence>
<dbReference type="AlphaFoldDB" id="A0AAV4SPH3"/>
<dbReference type="Proteomes" id="UP001054837">
    <property type="component" value="Unassembled WGS sequence"/>
</dbReference>
<comment type="caution">
    <text evidence="1">The sequence shown here is derived from an EMBL/GenBank/DDBJ whole genome shotgun (WGS) entry which is preliminary data.</text>
</comment>
<organism evidence="1 2">
    <name type="scientific">Caerostris darwini</name>
    <dbReference type="NCBI Taxonomy" id="1538125"/>
    <lineage>
        <taxon>Eukaryota</taxon>
        <taxon>Metazoa</taxon>
        <taxon>Ecdysozoa</taxon>
        <taxon>Arthropoda</taxon>
        <taxon>Chelicerata</taxon>
        <taxon>Arachnida</taxon>
        <taxon>Araneae</taxon>
        <taxon>Araneomorphae</taxon>
        <taxon>Entelegynae</taxon>
        <taxon>Araneoidea</taxon>
        <taxon>Araneidae</taxon>
        <taxon>Caerostris</taxon>
    </lineage>
</organism>
<gene>
    <name evidence="1" type="ORF">CDAR_269671</name>
</gene>